<dbReference type="OrthoDB" id="410104at2759"/>
<evidence type="ECO:0000313" key="2">
    <source>
        <dbReference type="EMBL" id="CAF1524850.1"/>
    </source>
</evidence>
<name>A0A815UWB8_ADIRI</name>
<dbReference type="SUPFAM" id="SSF56672">
    <property type="entry name" value="DNA/RNA polymerases"/>
    <property type="match status" value="1"/>
</dbReference>
<accession>A0A815UWB8</accession>
<dbReference type="PANTHER" id="PTHR47027:SF20">
    <property type="entry name" value="REVERSE TRANSCRIPTASE-LIKE PROTEIN WITH RNA-DIRECTED DNA POLYMERASE DOMAIN"/>
    <property type="match status" value="1"/>
</dbReference>
<dbReference type="Pfam" id="PF00078">
    <property type="entry name" value="RVT_1"/>
    <property type="match status" value="1"/>
</dbReference>
<proteinExistence type="predicted"/>
<feature type="domain" description="Reverse transcriptase" evidence="1">
    <location>
        <begin position="80"/>
        <end position="180"/>
    </location>
</feature>
<protein>
    <recommendedName>
        <fullName evidence="1">Reverse transcriptase domain-containing protein</fullName>
    </recommendedName>
</protein>
<dbReference type="InterPro" id="IPR043502">
    <property type="entry name" value="DNA/RNA_pol_sf"/>
</dbReference>
<dbReference type="CDD" id="cd01650">
    <property type="entry name" value="RT_nLTR_like"/>
    <property type="match status" value="1"/>
</dbReference>
<comment type="caution">
    <text evidence="2">The sequence shown here is derived from an EMBL/GenBank/DDBJ whole genome shotgun (WGS) entry which is preliminary data.</text>
</comment>
<dbReference type="Proteomes" id="UP000663852">
    <property type="component" value="Unassembled WGS sequence"/>
</dbReference>
<dbReference type="PANTHER" id="PTHR47027">
    <property type="entry name" value="REVERSE TRANSCRIPTASE DOMAIN-CONTAINING PROTEIN"/>
    <property type="match status" value="1"/>
</dbReference>
<evidence type="ECO:0000313" key="3">
    <source>
        <dbReference type="Proteomes" id="UP000663852"/>
    </source>
</evidence>
<gene>
    <name evidence="2" type="ORF">EDS130_LOCUS44130</name>
</gene>
<dbReference type="InterPro" id="IPR000477">
    <property type="entry name" value="RT_dom"/>
</dbReference>
<organism evidence="2 3">
    <name type="scientific">Adineta ricciae</name>
    <name type="common">Rotifer</name>
    <dbReference type="NCBI Taxonomy" id="249248"/>
    <lineage>
        <taxon>Eukaryota</taxon>
        <taxon>Metazoa</taxon>
        <taxon>Spiralia</taxon>
        <taxon>Gnathifera</taxon>
        <taxon>Rotifera</taxon>
        <taxon>Eurotatoria</taxon>
        <taxon>Bdelloidea</taxon>
        <taxon>Adinetida</taxon>
        <taxon>Adinetidae</taxon>
        <taxon>Adineta</taxon>
    </lineage>
</organism>
<dbReference type="EMBL" id="CAJNOJ010000809">
    <property type="protein sequence ID" value="CAF1524850.1"/>
    <property type="molecule type" value="Genomic_DNA"/>
</dbReference>
<dbReference type="AlphaFoldDB" id="A0A815UWB8"/>
<reference evidence="2" key="1">
    <citation type="submission" date="2021-02" db="EMBL/GenBank/DDBJ databases">
        <authorList>
            <person name="Nowell W R."/>
        </authorList>
    </citation>
    <scope>NUCLEOTIDE SEQUENCE</scope>
</reference>
<evidence type="ECO:0000259" key="1">
    <source>
        <dbReference type="Pfam" id="PF00078"/>
    </source>
</evidence>
<sequence>MQHIDEYRSLYTTLRRLRGKMKRTSDNIKKTDANFVRSNNERLNRWREYFQKLYNHPTPGGYPVNQPSPFVASNDLAKGDNQECKNYRGIGLVSVVDKVFMTVIQQRLQTRHEQLAREEHAGFRPWRGCCDQVFTLRQLLEERIRCGKRLVAVFIDFAAAFDSVHQPALWRSLVAEVVDAVMRKVFKNRRGVQFGDNEFITGLMFADDSVVFAESESEASDIIQVLEFNSRRAKNRCNSRHHQSNRTSCSSVWNININIYTKMRIYKSLALSVLLYGAESWTLLQSDLKKLEVFRMRCPHRILNISIRDKVRNETIRK</sequence>